<gene>
    <name evidence="3" type="ORF">R2D22_25950</name>
</gene>
<keyword evidence="4" id="KW-1185">Reference proteome</keyword>
<evidence type="ECO:0008006" key="5">
    <source>
        <dbReference type="Google" id="ProtNLM"/>
    </source>
</evidence>
<dbReference type="RefSeq" id="WP_318107082.1">
    <property type="nucleotide sequence ID" value="NZ_CP137573.1"/>
</dbReference>
<dbReference type="PROSITE" id="PS51257">
    <property type="entry name" value="PROKAR_LIPOPROTEIN"/>
    <property type="match status" value="1"/>
</dbReference>
<organism evidence="3 4">
    <name type="scientific">Streptomyces solicathayae</name>
    <dbReference type="NCBI Taxonomy" id="3081768"/>
    <lineage>
        <taxon>Bacteria</taxon>
        <taxon>Bacillati</taxon>
        <taxon>Actinomycetota</taxon>
        <taxon>Actinomycetes</taxon>
        <taxon>Kitasatosporales</taxon>
        <taxon>Streptomycetaceae</taxon>
        <taxon>Streptomyces</taxon>
    </lineage>
</organism>
<dbReference type="Proteomes" id="UP001301731">
    <property type="component" value="Chromosome"/>
</dbReference>
<feature type="chain" id="PRO_5045387983" description="Lipoprotein" evidence="2">
    <location>
        <begin position="29"/>
        <end position="181"/>
    </location>
</feature>
<protein>
    <recommendedName>
        <fullName evidence="5">Lipoprotein</fullName>
    </recommendedName>
</protein>
<keyword evidence="2" id="KW-0732">Signal</keyword>
<accession>A0ABZ0LZM9</accession>
<reference evidence="3 4" key="1">
    <citation type="submission" date="2023-10" db="EMBL/GenBank/DDBJ databases">
        <title>The genome sequence of Streptomyces sp. HUAS YS2.</title>
        <authorList>
            <person name="Mo P."/>
        </authorList>
    </citation>
    <scope>NUCLEOTIDE SEQUENCE [LARGE SCALE GENOMIC DNA]</scope>
    <source>
        <strain evidence="3 4">HUAS YS2</strain>
    </source>
</reference>
<name>A0ABZ0LZM9_9ACTN</name>
<evidence type="ECO:0000256" key="1">
    <source>
        <dbReference type="SAM" id="MobiDB-lite"/>
    </source>
</evidence>
<feature type="region of interest" description="Disordered" evidence="1">
    <location>
        <begin position="162"/>
        <end position="181"/>
    </location>
</feature>
<evidence type="ECO:0000313" key="4">
    <source>
        <dbReference type="Proteomes" id="UP001301731"/>
    </source>
</evidence>
<dbReference type="EMBL" id="CP137573">
    <property type="protein sequence ID" value="WOX24636.1"/>
    <property type="molecule type" value="Genomic_DNA"/>
</dbReference>
<evidence type="ECO:0000313" key="3">
    <source>
        <dbReference type="EMBL" id="WOX24636.1"/>
    </source>
</evidence>
<proteinExistence type="predicted"/>
<evidence type="ECO:0000256" key="2">
    <source>
        <dbReference type="SAM" id="SignalP"/>
    </source>
</evidence>
<sequence>MPRSAPIRRSAAALLLSGTLLVTTTACGGDDDPAASAAATPSASFEQQKLAKTRFVANAGLAAGATYQWIVKPYRAGKFKKGADGQKFAVVKAGLAGAFAYNRLKAAVNNAKGDALLSKAVAPLTAGIESLKDLGTKLRTGEATEADVGSLEGVINNVKDAGKSAGAPVTDKVPSLAQLGG</sequence>
<feature type="signal peptide" evidence="2">
    <location>
        <begin position="1"/>
        <end position="28"/>
    </location>
</feature>